<name>A0A437GV53_9SPHN</name>
<dbReference type="NCBIfam" id="TIGR00778">
    <property type="entry name" value="ahpD_dom"/>
    <property type="match status" value="1"/>
</dbReference>
<dbReference type="Gene3D" id="1.20.1290.10">
    <property type="entry name" value="AhpD-like"/>
    <property type="match status" value="1"/>
</dbReference>
<sequence length="160" mass="17750">MRAIAHRPDIVKSFGTFYWPLQMDGLLSRKLVEQVRLAVAQVNQCANCLGSRYQDSIDEGLSEEMVAALPQAETSPMFNERERAAIAFGQQMAADHFGVDDAMFERLHRSFSEKEIVELCFDVSQFVGIGRMFAVLDATNTACQIPNLATREAATAEAAE</sequence>
<dbReference type="GO" id="GO:0051920">
    <property type="term" value="F:peroxiredoxin activity"/>
    <property type="evidence" value="ECO:0007669"/>
    <property type="project" value="InterPro"/>
</dbReference>
<proteinExistence type="predicted"/>
<dbReference type="InterPro" id="IPR029032">
    <property type="entry name" value="AhpD-like"/>
</dbReference>
<feature type="domain" description="Carboxymuconolactone decarboxylase-like" evidence="1">
    <location>
        <begin position="8"/>
        <end position="88"/>
    </location>
</feature>
<dbReference type="EMBL" id="RXOL01000007">
    <property type="protein sequence ID" value="RVQ65551.1"/>
    <property type="molecule type" value="Genomic_DNA"/>
</dbReference>
<accession>A0A437GV53</accession>
<dbReference type="PANTHER" id="PTHR34846:SF10">
    <property type="entry name" value="CYTOPLASMIC PROTEIN"/>
    <property type="match status" value="1"/>
</dbReference>
<dbReference type="InterPro" id="IPR003779">
    <property type="entry name" value="CMD-like"/>
</dbReference>
<gene>
    <name evidence="2" type="ORF">EKN06_13460</name>
</gene>
<comment type="caution">
    <text evidence="2">The sequence shown here is derived from an EMBL/GenBank/DDBJ whole genome shotgun (WGS) entry which is preliminary data.</text>
</comment>
<dbReference type="AlphaFoldDB" id="A0A437GV53"/>
<protein>
    <submittedName>
        <fullName evidence="2">Carboxymuconolactone decarboxylase family protein</fullName>
    </submittedName>
</protein>
<keyword evidence="3" id="KW-1185">Reference proteome</keyword>
<organism evidence="2 3">
    <name type="scientific">Croceicoccus ponticola</name>
    <dbReference type="NCBI Taxonomy" id="2217664"/>
    <lineage>
        <taxon>Bacteria</taxon>
        <taxon>Pseudomonadati</taxon>
        <taxon>Pseudomonadota</taxon>
        <taxon>Alphaproteobacteria</taxon>
        <taxon>Sphingomonadales</taxon>
        <taxon>Erythrobacteraceae</taxon>
        <taxon>Croceicoccus</taxon>
    </lineage>
</organism>
<evidence type="ECO:0000259" key="1">
    <source>
        <dbReference type="Pfam" id="PF02627"/>
    </source>
</evidence>
<dbReference type="PANTHER" id="PTHR34846">
    <property type="entry name" value="4-CARBOXYMUCONOLACTONE DECARBOXYLASE FAMILY PROTEIN (AFU_ORTHOLOGUE AFUA_6G11590)"/>
    <property type="match status" value="1"/>
</dbReference>
<dbReference type="Proteomes" id="UP000283003">
    <property type="component" value="Unassembled WGS sequence"/>
</dbReference>
<dbReference type="InterPro" id="IPR004675">
    <property type="entry name" value="AhpD_core"/>
</dbReference>
<reference evidence="2 3" key="1">
    <citation type="submission" date="2018-12" db="EMBL/GenBank/DDBJ databases">
        <title>Croceicoccus ponticola sp. nov., a lipolytic bacterium isolated from seawater.</title>
        <authorList>
            <person name="Yoon J.-H."/>
        </authorList>
    </citation>
    <scope>NUCLEOTIDE SEQUENCE [LARGE SCALE GENOMIC DNA]</scope>
    <source>
        <strain evidence="2 3">GM-16</strain>
    </source>
</reference>
<dbReference type="SUPFAM" id="SSF69118">
    <property type="entry name" value="AhpD-like"/>
    <property type="match status" value="1"/>
</dbReference>
<dbReference type="OrthoDB" id="9801997at2"/>
<dbReference type="Pfam" id="PF02627">
    <property type="entry name" value="CMD"/>
    <property type="match status" value="1"/>
</dbReference>
<evidence type="ECO:0000313" key="3">
    <source>
        <dbReference type="Proteomes" id="UP000283003"/>
    </source>
</evidence>
<evidence type="ECO:0000313" key="2">
    <source>
        <dbReference type="EMBL" id="RVQ65551.1"/>
    </source>
</evidence>